<dbReference type="InParanoid" id="E3J5U3"/>
<name>E3J5U3_PSEI1</name>
<evidence type="ECO:0000313" key="1">
    <source>
        <dbReference type="EMBL" id="ADP84324.1"/>
    </source>
</evidence>
<dbReference type="AlphaFoldDB" id="E3J5U3"/>
<organism evidence="1 2">
    <name type="scientific">Pseudofrankia inefficax (strain DSM 45817 / CECT 9037 / DDB 130130 / EuI1c)</name>
    <name type="common">Frankia inefficax</name>
    <dbReference type="NCBI Taxonomy" id="298654"/>
    <lineage>
        <taxon>Bacteria</taxon>
        <taxon>Bacillati</taxon>
        <taxon>Actinomycetota</taxon>
        <taxon>Actinomycetes</taxon>
        <taxon>Frankiales</taxon>
        <taxon>Frankiaceae</taxon>
        <taxon>Pseudofrankia</taxon>
    </lineage>
</organism>
<dbReference type="RefSeq" id="WP_013427437.1">
    <property type="nucleotide sequence ID" value="NC_014666.1"/>
</dbReference>
<protein>
    <recommendedName>
        <fullName evidence="3">Class I SAM-dependent methyltransferase</fullName>
    </recommendedName>
</protein>
<evidence type="ECO:0000313" key="2">
    <source>
        <dbReference type="Proteomes" id="UP000002484"/>
    </source>
</evidence>
<proteinExistence type="predicted"/>
<dbReference type="EMBL" id="CP002299">
    <property type="protein sequence ID" value="ADP84324.1"/>
    <property type="molecule type" value="Genomic_DNA"/>
</dbReference>
<dbReference type="KEGG" id="fri:FraEuI1c_6340"/>
<dbReference type="Gene3D" id="3.40.50.150">
    <property type="entry name" value="Vaccinia Virus protein VP39"/>
    <property type="match status" value="1"/>
</dbReference>
<gene>
    <name evidence="1" type="ordered locus">FraEuI1c_6340</name>
</gene>
<dbReference type="HOGENOM" id="CLU_062591_0_0_11"/>
<accession>E3J5U3</accession>
<dbReference type="OrthoDB" id="5498854at2"/>
<sequence>MTAVSGRRAPRLAAGRARALGLPTRGTTAPNRLRRIDRWLVGTQAARLRATPDPLVVDLGYGSSPVTTVELYERLRTVRPDVRVLGLELDPERVAAAQPAARPPGLVFARGGFELAGRRPTVIRALNVLRQYPEPEVAAAWRTMRQRLAPGGLLIEGTCDEIGRRACWFTLPALDARRPAADGDAGGPAEGWAGGMTLTLSTHLPSLGCPSDLAERLPKALIARNVPGEPIHAFLAACDEAWDHAASYAPFGPRMRWSIAVANLRADGWPVQRTPRRWRLGEVTLAWPLERAVTASGGIGGP</sequence>
<dbReference type="InterPro" id="IPR029063">
    <property type="entry name" value="SAM-dependent_MTases_sf"/>
</dbReference>
<dbReference type="SUPFAM" id="SSF53335">
    <property type="entry name" value="S-adenosyl-L-methionine-dependent methyltransferases"/>
    <property type="match status" value="1"/>
</dbReference>
<dbReference type="Proteomes" id="UP000002484">
    <property type="component" value="Chromosome"/>
</dbReference>
<keyword evidence="2" id="KW-1185">Reference proteome</keyword>
<dbReference type="STRING" id="298654.FraEuI1c_6340"/>
<dbReference type="eggNOG" id="COG2890">
    <property type="taxonomic scope" value="Bacteria"/>
</dbReference>
<reference evidence="1 2" key="1">
    <citation type="submission" date="2010-10" db="EMBL/GenBank/DDBJ databases">
        <title>Complete sequence of Frankia sp. EuI1c.</title>
        <authorList>
            <consortium name="US DOE Joint Genome Institute"/>
            <person name="Lucas S."/>
            <person name="Copeland A."/>
            <person name="Lapidus A."/>
            <person name="Cheng J.-F."/>
            <person name="Bruce D."/>
            <person name="Goodwin L."/>
            <person name="Pitluck S."/>
            <person name="Chertkov O."/>
            <person name="Detter J.C."/>
            <person name="Han C."/>
            <person name="Tapia R."/>
            <person name="Land M."/>
            <person name="Hauser L."/>
            <person name="Jeffries C."/>
            <person name="Kyrpides N."/>
            <person name="Ivanova N."/>
            <person name="Mikhailova N."/>
            <person name="Beauchemin N."/>
            <person name="Sen A."/>
            <person name="Sur S.A."/>
            <person name="Gtari M."/>
            <person name="Wall L."/>
            <person name="Tisa L."/>
            <person name="Woyke T."/>
        </authorList>
    </citation>
    <scope>NUCLEOTIDE SEQUENCE [LARGE SCALE GENOMIC DNA]</scope>
    <source>
        <strain evidence="2">DSM 45817 / CECT 9037 / EuI1c</strain>
    </source>
</reference>
<evidence type="ECO:0008006" key="3">
    <source>
        <dbReference type="Google" id="ProtNLM"/>
    </source>
</evidence>